<sequence>MSKPLFLFAKISFPALFLLLVLFLPLQIISQNLHDERSILLDVKQQLGNPPSLQSWNSSSSPCDWPEITCTNNTIIAISLHNKTIREKIPATICDLKNLIILDLSNNYIPGEFPDILNCSKLEYLLLLQNSFVGPIPADIDRLSRLRYLDLTANNFSGDIPTAIGRLRELFYLFLVQNEFNGTWPKEIGNLANLEHLVMAYNNKFLPSALPKEFGALKKLKYLWMKQANLIGEIPESFNNLWSLEHLDLSLNKLEGTIPGGMLMLKNLTNLYLFNNRLSGRIPMTIEALNLKEIDLSKNYLTGPIPTGFGKLQNLTSLNLFWNQLSGEIPANISLIPTLETFKVFSNQLSGVLPPAFGLHSELKRFEVSENKLSGKLPQHLCARGALLGVVVSNNNLSGEVPKSLGNCTSLLTIQLSNNCFSSEIPSGIWTSPDMVSVMLSGNSFSGALPSRLARNLSRVDISNNKFSGPIPAEISSWMNIGVLIANNNMLSGKIPVELTSLWNISILLLNGNQFSGELPSQIISWKSLTNLNLSRNKLSGLIPKALGSLTSLTYLDLSENQFSGQIPSELGHLKLNILDLSSNQLSGMVPIEFQYGGYEHSFLNNPKLCVNVGTLKLPRCDVKVVDSDKLSTKYLVMILIFALSGFLVVVFFTLFMVRDYHRKNHSRDHTTWKLTRFQNLDFDEHNILSGLTENNLIGRGGSGKVYRIANNRSGELLAVKRICNNRRLDHKLQKQFIAEVEILGTIRHSNIVKLLCCISNESSSLLVYEYMESQSLDRWLHGKKQRTSSMTSSVHNFVLDWPTRLQIAIGAAKGLRHMHEYCSAPIIHRDVKSSNILLDAEFNAKIADFGLAKMLVKQGEADTMSGIAGSYGYIAPEYAYTTKVNEKIDVYSFGVVLLELLGCRNCTKWILASQRGYRKLRRRPAKSKAKELELGVKICIEEELPDDPEILNIAEMLRLDVPIAMKLAFEGIKDSEYKTRDTTISDLGGFENVELSVLLCNDEFIRKLNKEWRDEDHATDVLSMSQHIPELKLPILMLGDIVISVETAARQAEERGHTLLDEIRILMVHGLLHLLGFDHEISDEAEVEMEKEEELLLKSLGWKGKGLIQSAYDAETDGNSHTENSDDRKKEGSLRFYKPKFSYIFCDVDGTMLNSKSQITATTTKALKEALSRGVKVVVATGKARPAVITALKAVDLVGKDGVISEFSPGVFIQGLLVYGRQGRKIFKRNLDPDVCREAFHYSCKSEVPLVAFSEDRLLTLFDHPLVESLHTVYHEPKAEIMPSVEHLLAIAEIQKVLFLDTAEGVATALRPYWSEAVGGRANVVQSQADMLEIVPPGTSKGSGVRMLLDHLNVPAQEVMAIGDGENDIEMLELASLGIALSNGSEKTKAVANVIGPSNDEDGVADAIYRYAF</sequence>
<dbReference type="Pfam" id="PF13855">
    <property type="entry name" value="LRR_8"/>
    <property type="match status" value="1"/>
</dbReference>
<evidence type="ECO:0000256" key="3">
    <source>
        <dbReference type="ARBA" id="ARBA00008684"/>
    </source>
</evidence>
<dbReference type="NCBIfam" id="TIGR00099">
    <property type="entry name" value="Cof-subfamily"/>
    <property type="match status" value="1"/>
</dbReference>
<evidence type="ECO:0000256" key="4">
    <source>
        <dbReference type="ARBA" id="ARBA00010875"/>
    </source>
</evidence>
<dbReference type="PROSITE" id="PS50011">
    <property type="entry name" value="PROTEIN_KINASE_DOM"/>
    <property type="match status" value="1"/>
</dbReference>
<evidence type="ECO:0000256" key="20">
    <source>
        <dbReference type="SAM" id="Phobius"/>
    </source>
</evidence>
<keyword evidence="6" id="KW-0808">Transferase</keyword>
<evidence type="ECO:0000256" key="11">
    <source>
        <dbReference type="ARBA" id="ARBA00022741"/>
    </source>
</evidence>
<comment type="similarity">
    <text evidence="3">Belongs to the protein kinase superfamily. Ser/Thr protein kinase family.</text>
</comment>
<evidence type="ECO:0000259" key="22">
    <source>
        <dbReference type="PROSITE" id="PS50011"/>
    </source>
</evidence>
<evidence type="ECO:0000256" key="19">
    <source>
        <dbReference type="PROSITE-ProRule" id="PRU10141"/>
    </source>
</evidence>
<comment type="similarity">
    <text evidence="4">Belongs to the endoribonuclease YbeY family.</text>
</comment>
<dbReference type="PANTHER" id="PTHR46986:SF1">
    <property type="entry name" value="ENDORIBONUCLEASE YBEY, CHLOROPLASTIC"/>
    <property type="match status" value="1"/>
</dbReference>
<reference evidence="23 24" key="1">
    <citation type="journal article" date="2023" name="Hortic Res">
        <title>The complete reference genome for grapevine (Vitis vinifera L.) genetics and breeding.</title>
        <authorList>
            <person name="Shi X."/>
            <person name="Cao S."/>
            <person name="Wang X."/>
            <person name="Huang S."/>
            <person name="Wang Y."/>
            <person name="Liu Z."/>
            <person name="Liu W."/>
            <person name="Leng X."/>
            <person name="Peng Y."/>
            <person name="Wang N."/>
            <person name="Wang Y."/>
            <person name="Ma Z."/>
            <person name="Xu X."/>
            <person name="Zhang F."/>
            <person name="Xue H."/>
            <person name="Zhong H."/>
            <person name="Wang Y."/>
            <person name="Zhang K."/>
            <person name="Velt A."/>
            <person name="Avia K."/>
            <person name="Holtgrawe D."/>
            <person name="Grimplet J."/>
            <person name="Matus J.T."/>
            <person name="Ware D."/>
            <person name="Wu X."/>
            <person name="Wang H."/>
            <person name="Liu C."/>
            <person name="Fang Y."/>
            <person name="Rustenholz C."/>
            <person name="Cheng Z."/>
            <person name="Xiao H."/>
            <person name="Zhou Y."/>
        </authorList>
    </citation>
    <scope>NUCLEOTIDE SEQUENCE [LARGE SCALE GENOMIC DNA]</scope>
    <source>
        <strain evidence="24">cv. Pinot noir / PN40024</strain>
        <tissue evidence="23">Leaf</tissue>
    </source>
</reference>
<dbReference type="InterPro" id="IPR002036">
    <property type="entry name" value="YbeY"/>
</dbReference>
<keyword evidence="12" id="KW-0255">Endonuclease</keyword>
<dbReference type="PROSITE" id="PS00107">
    <property type="entry name" value="PROTEIN_KINASE_ATP"/>
    <property type="match status" value="1"/>
</dbReference>
<dbReference type="NCBIfam" id="TIGR00043">
    <property type="entry name" value="rRNA maturation RNase YbeY"/>
    <property type="match status" value="1"/>
</dbReference>
<dbReference type="InterPro" id="IPR023214">
    <property type="entry name" value="HAD_sf"/>
</dbReference>
<evidence type="ECO:0000256" key="12">
    <source>
        <dbReference type="ARBA" id="ARBA00022759"/>
    </source>
</evidence>
<evidence type="ECO:0000256" key="5">
    <source>
        <dbReference type="ARBA" id="ARBA00022614"/>
    </source>
</evidence>
<evidence type="ECO:0000256" key="16">
    <source>
        <dbReference type="ARBA" id="ARBA00022840"/>
    </source>
</evidence>
<dbReference type="PROSITE" id="PS00108">
    <property type="entry name" value="PROTEIN_KINASE_ST"/>
    <property type="match status" value="1"/>
</dbReference>
<keyword evidence="10" id="KW-0677">Repeat</keyword>
<keyword evidence="9" id="KW-0479">Metal-binding</keyword>
<dbReference type="Pfam" id="PF00069">
    <property type="entry name" value="Pkinase"/>
    <property type="match status" value="1"/>
</dbReference>
<dbReference type="InterPro" id="IPR006379">
    <property type="entry name" value="HAD-SF_hydro_IIB"/>
</dbReference>
<dbReference type="InterPro" id="IPR008271">
    <property type="entry name" value="Ser/Thr_kinase_AS"/>
</dbReference>
<feature type="signal peptide" evidence="21">
    <location>
        <begin position="1"/>
        <end position="30"/>
    </location>
</feature>
<evidence type="ECO:0000256" key="14">
    <source>
        <dbReference type="ARBA" id="ARBA00022801"/>
    </source>
</evidence>
<dbReference type="Pfam" id="PF08263">
    <property type="entry name" value="LRRNT_2"/>
    <property type="match status" value="1"/>
</dbReference>
<feature type="domain" description="Protein kinase" evidence="22">
    <location>
        <begin position="692"/>
        <end position="960"/>
    </location>
</feature>
<gene>
    <name evidence="23" type="ORF">VitviT2T_004370</name>
</gene>
<dbReference type="InterPro" id="IPR003591">
    <property type="entry name" value="Leu-rich_rpt_typical-subtyp"/>
</dbReference>
<dbReference type="Pfam" id="PF00560">
    <property type="entry name" value="LRR_1"/>
    <property type="match status" value="7"/>
</dbReference>
<keyword evidence="17 20" id="KW-1133">Transmembrane helix</keyword>
<dbReference type="Gene3D" id="3.40.390.30">
    <property type="entry name" value="Metalloproteases ('zincins'), catalytic domain"/>
    <property type="match status" value="1"/>
</dbReference>
<proteinExistence type="inferred from homology"/>
<dbReference type="SMART" id="SM00369">
    <property type="entry name" value="LRR_TYP"/>
    <property type="match status" value="7"/>
</dbReference>
<dbReference type="Gene3D" id="1.10.510.10">
    <property type="entry name" value="Transferase(Phosphotransferase) domain 1"/>
    <property type="match status" value="1"/>
</dbReference>
<dbReference type="SUPFAM" id="SSF56112">
    <property type="entry name" value="Protein kinase-like (PK-like)"/>
    <property type="match status" value="1"/>
</dbReference>
<evidence type="ECO:0000256" key="21">
    <source>
        <dbReference type="SAM" id="SignalP"/>
    </source>
</evidence>
<keyword evidence="8" id="KW-0540">Nuclease</keyword>
<dbReference type="PROSITE" id="PS01229">
    <property type="entry name" value="COF_2"/>
    <property type="match status" value="1"/>
</dbReference>
<keyword evidence="24" id="KW-1185">Reference proteome</keyword>
<keyword evidence="21" id="KW-0732">Signal</keyword>
<dbReference type="CDD" id="cd07516">
    <property type="entry name" value="HAD_Pase"/>
    <property type="match status" value="1"/>
</dbReference>
<evidence type="ECO:0000256" key="7">
    <source>
        <dbReference type="ARBA" id="ARBA00022692"/>
    </source>
</evidence>
<dbReference type="HAMAP" id="MF_00009">
    <property type="entry name" value="Endoribonucl_YbeY"/>
    <property type="match status" value="1"/>
</dbReference>
<dbReference type="PROSITE" id="PS01306">
    <property type="entry name" value="UPF0054"/>
    <property type="match status" value="1"/>
</dbReference>
<dbReference type="InterPro" id="IPR000150">
    <property type="entry name" value="Cof"/>
</dbReference>
<evidence type="ECO:0000256" key="18">
    <source>
        <dbReference type="ARBA" id="ARBA00023136"/>
    </source>
</evidence>
<evidence type="ECO:0000256" key="2">
    <source>
        <dbReference type="ARBA" id="ARBA00004370"/>
    </source>
</evidence>
<dbReference type="EMBL" id="CP126651">
    <property type="protein sequence ID" value="WJZ84783.1"/>
    <property type="molecule type" value="Genomic_DNA"/>
</dbReference>
<feature type="transmembrane region" description="Helical" evidence="20">
    <location>
        <begin position="635"/>
        <end position="658"/>
    </location>
</feature>
<keyword evidence="7 20" id="KW-0812">Transmembrane</keyword>
<protein>
    <recommendedName>
        <fullName evidence="22">Protein kinase domain-containing protein</fullName>
    </recommendedName>
</protein>
<dbReference type="PANTHER" id="PTHR46986">
    <property type="entry name" value="ENDORIBONUCLEASE YBEY, CHLOROPLASTIC"/>
    <property type="match status" value="1"/>
</dbReference>
<dbReference type="InterPro" id="IPR023091">
    <property type="entry name" value="MetalPrtase_cat_dom_sf_prd"/>
</dbReference>
<evidence type="ECO:0000256" key="6">
    <source>
        <dbReference type="ARBA" id="ARBA00022679"/>
    </source>
</evidence>
<comment type="cofactor">
    <cofactor evidence="1">
        <name>Zn(2+)</name>
        <dbReference type="ChEBI" id="CHEBI:29105"/>
    </cofactor>
</comment>
<dbReference type="InterPro" id="IPR000719">
    <property type="entry name" value="Prot_kinase_dom"/>
</dbReference>
<dbReference type="SUPFAM" id="SSF52058">
    <property type="entry name" value="L domain-like"/>
    <property type="match status" value="2"/>
</dbReference>
<dbReference type="SFLD" id="SFLDG01140">
    <property type="entry name" value="C2.B:_Phosphomannomutase_and_P"/>
    <property type="match status" value="1"/>
</dbReference>
<comment type="subcellular location">
    <subcellularLocation>
        <location evidence="2">Membrane</location>
    </subcellularLocation>
</comment>
<keyword evidence="14" id="KW-0378">Hydrolase</keyword>
<evidence type="ECO:0000256" key="1">
    <source>
        <dbReference type="ARBA" id="ARBA00001947"/>
    </source>
</evidence>
<keyword evidence="13" id="KW-0418">Kinase</keyword>
<dbReference type="InterPro" id="IPR020549">
    <property type="entry name" value="YbeY_CS"/>
</dbReference>
<evidence type="ECO:0000313" key="24">
    <source>
        <dbReference type="Proteomes" id="UP001227230"/>
    </source>
</evidence>
<keyword evidence="16 19" id="KW-0067">ATP-binding</keyword>
<name>A0ABY9BPB3_VITVI</name>
<dbReference type="SMART" id="SM00220">
    <property type="entry name" value="S_TKc"/>
    <property type="match status" value="1"/>
</dbReference>
<evidence type="ECO:0000256" key="9">
    <source>
        <dbReference type="ARBA" id="ARBA00022723"/>
    </source>
</evidence>
<dbReference type="NCBIfam" id="TIGR01484">
    <property type="entry name" value="HAD-SF-IIB"/>
    <property type="match status" value="1"/>
</dbReference>
<dbReference type="Proteomes" id="UP001227230">
    <property type="component" value="Chromosome 4"/>
</dbReference>
<dbReference type="SUPFAM" id="SSF55486">
    <property type="entry name" value="Metalloproteases ('zincins'), catalytic domain"/>
    <property type="match status" value="1"/>
</dbReference>
<feature type="binding site" evidence="19">
    <location>
        <position position="721"/>
    </location>
    <ligand>
        <name>ATP</name>
        <dbReference type="ChEBI" id="CHEBI:30616"/>
    </ligand>
</feature>
<dbReference type="Gene3D" id="3.30.1240.10">
    <property type="match status" value="1"/>
</dbReference>
<dbReference type="PROSITE" id="PS51450">
    <property type="entry name" value="LRR"/>
    <property type="match status" value="1"/>
</dbReference>
<dbReference type="Pfam" id="PF08282">
    <property type="entry name" value="Hydrolase_3"/>
    <property type="match status" value="1"/>
</dbReference>
<organism evidence="23 24">
    <name type="scientific">Vitis vinifera</name>
    <name type="common">Grape</name>
    <dbReference type="NCBI Taxonomy" id="29760"/>
    <lineage>
        <taxon>Eukaryota</taxon>
        <taxon>Viridiplantae</taxon>
        <taxon>Streptophyta</taxon>
        <taxon>Embryophyta</taxon>
        <taxon>Tracheophyta</taxon>
        <taxon>Spermatophyta</taxon>
        <taxon>Magnoliopsida</taxon>
        <taxon>eudicotyledons</taxon>
        <taxon>Gunneridae</taxon>
        <taxon>Pentapetalae</taxon>
        <taxon>rosids</taxon>
        <taxon>Vitales</taxon>
        <taxon>Vitaceae</taxon>
        <taxon>Viteae</taxon>
        <taxon>Vitis</taxon>
    </lineage>
</organism>
<dbReference type="Gene3D" id="3.80.10.10">
    <property type="entry name" value="Ribonuclease Inhibitor"/>
    <property type="match status" value="4"/>
</dbReference>
<dbReference type="InterPro" id="IPR032675">
    <property type="entry name" value="LRR_dom_sf"/>
</dbReference>
<dbReference type="InterPro" id="IPR001611">
    <property type="entry name" value="Leu-rich_rpt"/>
</dbReference>
<keyword evidence="18 20" id="KW-0472">Membrane</keyword>
<evidence type="ECO:0000256" key="10">
    <source>
        <dbReference type="ARBA" id="ARBA00022737"/>
    </source>
</evidence>
<dbReference type="InterPro" id="IPR011009">
    <property type="entry name" value="Kinase-like_dom_sf"/>
</dbReference>
<feature type="chain" id="PRO_5047195318" description="Protein kinase domain-containing protein" evidence="21">
    <location>
        <begin position="31"/>
        <end position="1414"/>
    </location>
</feature>
<evidence type="ECO:0000256" key="17">
    <source>
        <dbReference type="ARBA" id="ARBA00022989"/>
    </source>
</evidence>
<keyword evidence="15" id="KW-0862">Zinc</keyword>
<dbReference type="InterPro" id="IPR017441">
    <property type="entry name" value="Protein_kinase_ATP_BS"/>
</dbReference>
<dbReference type="SFLD" id="SFLDS00003">
    <property type="entry name" value="Haloacid_Dehalogenase"/>
    <property type="match status" value="1"/>
</dbReference>
<dbReference type="InterPro" id="IPR036412">
    <property type="entry name" value="HAD-like_sf"/>
</dbReference>
<dbReference type="SUPFAM" id="SSF56784">
    <property type="entry name" value="HAD-like"/>
    <property type="match status" value="1"/>
</dbReference>
<dbReference type="Pfam" id="PF02130">
    <property type="entry name" value="YbeY"/>
    <property type="match status" value="1"/>
</dbReference>
<keyword evidence="5" id="KW-0433">Leucine-rich repeat</keyword>
<dbReference type="InterPro" id="IPR013210">
    <property type="entry name" value="LRR_N_plant-typ"/>
</dbReference>
<keyword evidence="11 19" id="KW-0547">Nucleotide-binding</keyword>
<dbReference type="Gene3D" id="3.40.50.1000">
    <property type="entry name" value="HAD superfamily/HAD-like"/>
    <property type="match status" value="1"/>
</dbReference>
<evidence type="ECO:0000256" key="8">
    <source>
        <dbReference type="ARBA" id="ARBA00022722"/>
    </source>
</evidence>
<evidence type="ECO:0000256" key="15">
    <source>
        <dbReference type="ARBA" id="ARBA00022833"/>
    </source>
</evidence>
<evidence type="ECO:0000313" key="23">
    <source>
        <dbReference type="EMBL" id="WJZ84783.1"/>
    </source>
</evidence>
<evidence type="ECO:0000256" key="13">
    <source>
        <dbReference type="ARBA" id="ARBA00022777"/>
    </source>
</evidence>
<accession>A0ABY9BPB3</accession>